<dbReference type="FunCoup" id="A0A059A9U4">
    <property type="interactions" value="101"/>
</dbReference>
<sequence>MSPSLRKSIPLPPTFRIDDEVRAAEKQGIVSILGSDCERAMNASLRRTLSADMSSKKWLTQNGFSPIKKIASAEELQASIVAASSFSEEDDEDAQKDDEGRGQLDIWNSIQEAKKQENEKCTWSLILSHKSADSKSLPPPYVHPLVKRSASSLSEKSLQTCTESLGSETGSDAFSSYPPSEVGDVEDGKEEEPEPLQQEGMPLQSVDREDFDVVKYNYAASRKIQPRSFPPPLPSLSREDGASLSVQSRRDNGRLVLEAVSILSEKNFQAQREDGRLILTFVDSVSSGEEIYDGEEVDDEETENMSMELDEDVESSDRNSDEEEEESEEEDGEQEKQEEAEELEYARLVNGRGARELEFAMERTPNMSSGVINVHKLALLMNKPIGPLNGNSTWQSKSNKVANCEEEEEEALALEESLPLRAPMARMLSSQSLSPQSAPASASFNAYEYFWRSKSTSTAVISPITLQFPSQKNCSNNNYIMSKNSMLNEPQGAMFVKQSEAYYLAPLLNSCNNPRSTLFLWEPKCIATS</sequence>
<feature type="compositionally biased region" description="Polar residues" evidence="2">
    <location>
        <begin position="149"/>
        <end position="178"/>
    </location>
</feature>
<dbReference type="InParanoid" id="A0A059A9U4"/>
<accession>A0A059A9U4</accession>
<name>A0A059A9U4_EUCGR</name>
<reference evidence="4" key="1">
    <citation type="submission" date="2013-07" db="EMBL/GenBank/DDBJ databases">
        <title>The genome of Eucalyptus grandis.</title>
        <authorList>
            <person name="Schmutz J."/>
            <person name="Hayes R."/>
            <person name="Myburg A."/>
            <person name="Tuskan G."/>
            <person name="Grattapaglia D."/>
            <person name="Rokhsar D.S."/>
        </authorList>
    </citation>
    <scope>NUCLEOTIDE SEQUENCE</scope>
    <source>
        <tissue evidence="4">Leaf extractions</tissue>
    </source>
</reference>
<evidence type="ECO:0000256" key="2">
    <source>
        <dbReference type="SAM" id="MobiDB-lite"/>
    </source>
</evidence>
<feature type="region of interest" description="Disordered" evidence="2">
    <location>
        <begin position="224"/>
        <end position="245"/>
    </location>
</feature>
<dbReference type="eggNOG" id="ENOG502QUSH">
    <property type="taxonomic scope" value="Eukaryota"/>
</dbReference>
<dbReference type="Gramene" id="KCW50618">
    <property type="protein sequence ID" value="KCW50618"/>
    <property type="gene ID" value="EUGRSUZ_J00324"/>
</dbReference>
<feature type="region of interest" description="Disordered" evidence="2">
    <location>
        <begin position="289"/>
        <end position="340"/>
    </location>
</feature>
<protein>
    <recommendedName>
        <fullName evidence="3">FAF domain-containing protein</fullName>
    </recommendedName>
</protein>
<dbReference type="InterPro" id="IPR021410">
    <property type="entry name" value="FAF"/>
</dbReference>
<dbReference type="EMBL" id="KK198762">
    <property type="protein sequence ID" value="KCW50618.1"/>
    <property type="molecule type" value="Genomic_DNA"/>
</dbReference>
<feature type="compositionally biased region" description="Acidic residues" evidence="2">
    <location>
        <begin position="290"/>
        <end position="340"/>
    </location>
</feature>
<dbReference type="OrthoDB" id="1303570at2759"/>
<dbReference type="Pfam" id="PF11250">
    <property type="entry name" value="FAF"/>
    <property type="match status" value="1"/>
</dbReference>
<organism evidence="4">
    <name type="scientific">Eucalyptus grandis</name>
    <name type="common">Flooded gum</name>
    <dbReference type="NCBI Taxonomy" id="71139"/>
    <lineage>
        <taxon>Eukaryota</taxon>
        <taxon>Viridiplantae</taxon>
        <taxon>Streptophyta</taxon>
        <taxon>Embryophyta</taxon>
        <taxon>Tracheophyta</taxon>
        <taxon>Spermatophyta</taxon>
        <taxon>Magnoliopsida</taxon>
        <taxon>eudicotyledons</taxon>
        <taxon>Gunneridae</taxon>
        <taxon>Pentapetalae</taxon>
        <taxon>rosids</taxon>
        <taxon>malvids</taxon>
        <taxon>Myrtales</taxon>
        <taxon>Myrtaceae</taxon>
        <taxon>Myrtoideae</taxon>
        <taxon>Eucalypteae</taxon>
        <taxon>Eucalyptus</taxon>
    </lineage>
</organism>
<feature type="compositionally biased region" description="Acidic residues" evidence="2">
    <location>
        <begin position="183"/>
        <end position="194"/>
    </location>
</feature>
<feature type="compositionally biased region" description="Acidic residues" evidence="2">
    <location>
        <begin position="87"/>
        <end position="96"/>
    </location>
</feature>
<feature type="region of interest" description="Disordered" evidence="2">
    <location>
        <begin position="83"/>
        <end position="105"/>
    </location>
</feature>
<feature type="domain" description="FAF" evidence="3">
    <location>
        <begin position="228"/>
        <end position="281"/>
    </location>
</feature>
<evidence type="ECO:0000259" key="3">
    <source>
        <dbReference type="Pfam" id="PF11250"/>
    </source>
</evidence>
<dbReference type="OMA" id="CEGFASY"/>
<dbReference type="PANTHER" id="PTHR33155">
    <property type="entry name" value="FANTASTIC FOUR-LIKE PROTEIN (DUF3049)"/>
    <property type="match status" value="1"/>
</dbReference>
<dbReference type="InterPro" id="IPR046431">
    <property type="entry name" value="FAF_dom"/>
</dbReference>
<dbReference type="AlphaFoldDB" id="A0A059A9U4"/>
<feature type="region of interest" description="Disordered" evidence="2">
    <location>
        <begin position="148"/>
        <end position="207"/>
    </location>
</feature>
<comment type="similarity">
    <text evidence="1">Belongs to the fantastic four family.</text>
</comment>
<dbReference type="STRING" id="71139.A0A059A9U4"/>
<proteinExistence type="inferred from homology"/>
<evidence type="ECO:0000313" key="4">
    <source>
        <dbReference type="EMBL" id="KCW50618.1"/>
    </source>
</evidence>
<gene>
    <name evidence="4" type="ORF">EUGRSUZ_J00324</name>
</gene>
<dbReference type="PANTHER" id="PTHR33155:SF3">
    <property type="entry name" value="PROTEIN FAF-LIKE, CHLOROPLASTIC"/>
    <property type="match status" value="1"/>
</dbReference>
<evidence type="ECO:0000256" key="1">
    <source>
        <dbReference type="ARBA" id="ARBA00008690"/>
    </source>
</evidence>
<dbReference type="KEGG" id="egr:104421184"/>